<dbReference type="PRINTS" id="PR00413">
    <property type="entry name" value="HADHALOGNASE"/>
</dbReference>
<name>A0A543PKF3_9MICO</name>
<dbReference type="PANTHER" id="PTHR43434">
    <property type="entry name" value="PHOSPHOGLYCOLATE PHOSPHATASE"/>
    <property type="match status" value="1"/>
</dbReference>
<dbReference type="RefSeq" id="WP_185747381.1">
    <property type="nucleotide sequence ID" value="NZ_BAAAQC010000010.1"/>
</dbReference>
<proteinExistence type="predicted"/>
<dbReference type="InterPro" id="IPR006439">
    <property type="entry name" value="HAD-SF_hydro_IA"/>
</dbReference>
<comment type="caution">
    <text evidence="1">The sequence shown here is derived from an EMBL/GenBank/DDBJ whole genome shotgun (WGS) entry which is preliminary data.</text>
</comment>
<dbReference type="InterPro" id="IPR036412">
    <property type="entry name" value="HAD-like_sf"/>
</dbReference>
<sequence length="243" mass="25426">MDHAREALRRARAWLFDFDGTLTDYHVADAQALSSLREKHFAAVPAEEFTVRAHRARTAYYGLARAAGPGAGPEAGARAGLDDFRVGSLLEQEGRAGDPAVVSHYQAALRQATVAAPGAEALLGALASRLPVAVVSNAYDVEPQRSRVVATGLQSLLSDVLIAAEVGHFKPDPTLLLIAAERLGVPPSACVYVGDSVDFDVVAATAAGMTSVLVAEQGSPEADVHVTSLRALHDLVRGLGITD</sequence>
<evidence type="ECO:0000313" key="2">
    <source>
        <dbReference type="Proteomes" id="UP000320085"/>
    </source>
</evidence>
<reference evidence="1 2" key="1">
    <citation type="submission" date="2019-06" db="EMBL/GenBank/DDBJ databases">
        <title>Sequencing the genomes of 1000 actinobacteria strains.</title>
        <authorList>
            <person name="Klenk H.-P."/>
        </authorList>
    </citation>
    <scope>NUCLEOTIDE SEQUENCE [LARGE SCALE GENOMIC DNA]</scope>
    <source>
        <strain evidence="1 2">DSM 21776</strain>
    </source>
</reference>
<dbReference type="SFLD" id="SFLDS00003">
    <property type="entry name" value="Haloacid_Dehalogenase"/>
    <property type="match status" value="1"/>
</dbReference>
<keyword evidence="1" id="KW-0378">Hydrolase</keyword>
<dbReference type="NCBIfam" id="TIGR01509">
    <property type="entry name" value="HAD-SF-IA-v3"/>
    <property type="match status" value="1"/>
</dbReference>
<organism evidence="1 2">
    <name type="scientific">Humibacillus xanthopallidus</name>
    <dbReference type="NCBI Taxonomy" id="412689"/>
    <lineage>
        <taxon>Bacteria</taxon>
        <taxon>Bacillati</taxon>
        <taxon>Actinomycetota</taxon>
        <taxon>Actinomycetes</taxon>
        <taxon>Micrococcales</taxon>
        <taxon>Intrasporangiaceae</taxon>
        <taxon>Humibacillus</taxon>
    </lineage>
</organism>
<dbReference type="SFLD" id="SFLDG01129">
    <property type="entry name" value="C1.5:_HAD__Beta-PGM__Phosphata"/>
    <property type="match status" value="1"/>
</dbReference>
<dbReference type="PANTHER" id="PTHR43434:SF1">
    <property type="entry name" value="PHOSPHOGLYCOLATE PHOSPHATASE"/>
    <property type="match status" value="1"/>
</dbReference>
<dbReference type="AlphaFoldDB" id="A0A543PKF3"/>
<dbReference type="SUPFAM" id="SSF56784">
    <property type="entry name" value="HAD-like"/>
    <property type="match status" value="1"/>
</dbReference>
<dbReference type="Gene3D" id="1.20.120.710">
    <property type="entry name" value="Haloacid dehalogenase hydrolase-like domain"/>
    <property type="match status" value="1"/>
</dbReference>
<dbReference type="NCBIfam" id="TIGR01549">
    <property type="entry name" value="HAD-SF-IA-v1"/>
    <property type="match status" value="1"/>
</dbReference>
<protein>
    <submittedName>
        <fullName evidence="1">Phosphoglycolate phosphatase/putative hydrolase of the HAD superfamily</fullName>
    </submittedName>
</protein>
<dbReference type="EMBL" id="VFQF01000003">
    <property type="protein sequence ID" value="TQN44561.1"/>
    <property type="molecule type" value="Genomic_DNA"/>
</dbReference>
<dbReference type="GO" id="GO:0008967">
    <property type="term" value="F:phosphoglycolate phosphatase activity"/>
    <property type="evidence" value="ECO:0007669"/>
    <property type="project" value="TreeGrafter"/>
</dbReference>
<dbReference type="GO" id="GO:0006281">
    <property type="term" value="P:DNA repair"/>
    <property type="evidence" value="ECO:0007669"/>
    <property type="project" value="TreeGrafter"/>
</dbReference>
<dbReference type="InterPro" id="IPR050155">
    <property type="entry name" value="HAD-like_hydrolase_sf"/>
</dbReference>
<gene>
    <name evidence="1" type="ORF">FHX52_3777</name>
</gene>
<dbReference type="InterPro" id="IPR023214">
    <property type="entry name" value="HAD_sf"/>
</dbReference>
<dbReference type="Gene3D" id="3.40.50.1000">
    <property type="entry name" value="HAD superfamily/HAD-like"/>
    <property type="match status" value="1"/>
</dbReference>
<evidence type="ECO:0000313" key="1">
    <source>
        <dbReference type="EMBL" id="TQN44561.1"/>
    </source>
</evidence>
<dbReference type="Proteomes" id="UP000320085">
    <property type="component" value="Unassembled WGS sequence"/>
</dbReference>
<accession>A0A543PKF3</accession>
<dbReference type="Pfam" id="PF00702">
    <property type="entry name" value="Hydrolase"/>
    <property type="match status" value="1"/>
</dbReference>